<dbReference type="RefSeq" id="XP_013242253.1">
    <property type="nucleotide sequence ID" value="XM_013386799.1"/>
</dbReference>
<proteinExistence type="inferred from homology"/>
<evidence type="ECO:0000256" key="2">
    <source>
        <dbReference type="ARBA" id="ARBA00007690"/>
    </source>
</evidence>
<feature type="region of interest" description="Disordered" evidence="4">
    <location>
        <begin position="1548"/>
        <end position="1567"/>
    </location>
</feature>
<organism evidence="7 8">
    <name type="scientific">Tilletiaria anomala (strain ATCC 24038 / CBS 436.72 / UBC 951)</name>
    <dbReference type="NCBI Taxonomy" id="1037660"/>
    <lineage>
        <taxon>Eukaryota</taxon>
        <taxon>Fungi</taxon>
        <taxon>Dikarya</taxon>
        <taxon>Basidiomycota</taxon>
        <taxon>Ustilaginomycotina</taxon>
        <taxon>Exobasidiomycetes</taxon>
        <taxon>Georgefischeriales</taxon>
        <taxon>Tilletiariaceae</taxon>
        <taxon>Tilletiaria</taxon>
    </lineage>
</organism>
<name>A0A066VNL8_TILAU</name>
<evidence type="ECO:0000313" key="7">
    <source>
        <dbReference type="EMBL" id="KDN43086.1"/>
    </source>
</evidence>
<dbReference type="InterPro" id="IPR016024">
    <property type="entry name" value="ARM-type_fold"/>
</dbReference>
<dbReference type="Pfam" id="PF08161">
    <property type="entry name" value="RRP12_HEAT"/>
    <property type="match status" value="1"/>
</dbReference>
<dbReference type="InterPro" id="IPR052087">
    <property type="entry name" value="RRP12"/>
</dbReference>
<feature type="domain" description="RRP12 N-terminal HEAT" evidence="6">
    <location>
        <begin position="109"/>
        <end position="292"/>
    </location>
</feature>
<feature type="compositionally biased region" description="Basic and acidic residues" evidence="4">
    <location>
        <begin position="80"/>
        <end position="93"/>
    </location>
</feature>
<gene>
    <name evidence="7" type="ORF">K437DRAFT_257604</name>
</gene>
<feature type="compositionally biased region" description="Basic residues" evidence="4">
    <location>
        <begin position="1501"/>
        <end position="1513"/>
    </location>
</feature>
<evidence type="ECO:0000313" key="8">
    <source>
        <dbReference type="Proteomes" id="UP000027361"/>
    </source>
</evidence>
<dbReference type="SUPFAM" id="SSF48371">
    <property type="entry name" value="ARM repeat"/>
    <property type="match status" value="1"/>
</dbReference>
<dbReference type="PANTHER" id="PTHR48287:SF1">
    <property type="entry name" value="ARM REPEAT SUPERFAMILY PROTEIN"/>
    <property type="match status" value="1"/>
</dbReference>
<comment type="caution">
    <text evidence="7">The sequence shown here is derived from an EMBL/GenBank/DDBJ whole genome shotgun (WGS) entry which is preliminary data.</text>
</comment>
<dbReference type="GO" id="GO:0005634">
    <property type="term" value="C:nucleus"/>
    <property type="evidence" value="ECO:0007669"/>
    <property type="project" value="UniProtKB-SubCell"/>
</dbReference>
<feature type="region of interest" description="Disordered" evidence="4">
    <location>
        <begin position="1309"/>
        <end position="1450"/>
    </location>
</feature>
<feature type="region of interest" description="Disordered" evidence="4">
    <location>
        <begin position="80"/>
        <end position="110"/>
    </location>
</feature>
<feature type="region of interest" description="Disordered" evidence="4">
    <location>
        <begin position="1257"/>
        <end position="1292"/>
    </location>
</feature>
<dbReference type="STRING" id="1037660.A0A066VNL8"/>
<feature type="region of interest" description="Disordered" evidence="4">
    <location>
        <begin position="1085"/>
        <end position="1110"/>
    </location>
</feature>
<feature type="region of interest" description="Disordered" evidence="4">
    <location>
        <begin position="1491"/>
        <end position="1526"/>
    </location>
</feature>
<dbReference type="OrthoDB" id="2192888at2759"/>
<dbReference type="InterPro" id="IPR012978">
    <property type="entry name" value="HEAT_RRP12"/>
</dbReference>
<dbReference type="InterPro" id="IPR011989">
    <property type="entry name" value="ARM-like"/>
</dbReference>
<dbReference type="OMA" id="TEYFLAM"/>
<sequence length="1567" mass="167445">MLACYKRNTHGKLGARCPPTQRLLVPEQPKMTSAPVVTTALGSASALQESLAKIRHHVSSKLENQRVPALLLQAVEDGLREHRQEEHKQRQDGEEAPAAAMHDDGASRHSSEFKPTEYFLAMTSMAEQATGAKAPSSLLPSLLYLLSLTVPHVPAAVLTSKLATLLQLVHRPLFNPHISAVLTAAAAASAPQTGAATQQEGLAAQLRSTLAILQTLLASLPRALLSKELGVLQAYNSTLRLCLDVRPKVRRRAQELVTATLKGSGSGDAHPYVSTTCTWLIASLEAISESSCAPSSSAAASSSSSANAAKVEYDKKAGKARNSQAAAALRQSAVQLQQQQQQQISTGAGIWVCGFAKELLPILSAQGTLSGKAGASVAKGKQGVAATSVVEKLLAALLRLPSLQNPFLSVASFDCFQALFRGNANADADASASASAPLLDSTIRALRAPKLKDAAYADVQLLPSYLRALASALVALSRRDATATVWSASSGGGDVDALEMFKDVMEKSLGMDVGGKSKEVRNAGRDMLIDVIRYVLPNDMVVASAEAAAAANGGGKGKSANGRDAVKDVVALLEEAFGAKALRYTHARAELLDVLVALISKCRVRVSSSVQVAQTQTAAQPRRPATAAELLLLPLVRIVATLRVAAGFEYREQADAVLGMAVEVCGPGVVLSLLPLGLLGENDDSVGRAWLLPLMRGRITNTELGHFVRHMVPLSEKLFERRVHAQEQLNATAGTNAVGPPVKKHSVEAKMYEALTEQVWALFPGYCDLPVDLASAFNKKFAELLANVLYSQPALRPSVFRGLQLLIERNTSLASSSAPADDMLTAFGLAQADGKVHLAHLASMAENLLAVFFNVFSQSPSDSRGYIADAITAYMDVLDKQQVTKTYGKLLGMLQSAIPQVTPKSEREAAMEESGNRAPPPAYTMMDLLVLLVPFLAKADVAQLFDTALGASLLGNKDPGIQKKAYRLLTRLVESKLASSALTAYIEDSDRAGKKASRLAVMLRRLGQATEHVTAGSKRDRIALLAALVPKIPSSELHFLPSIIPEAVLGTKEANQAARQSSYDLLVLMGEKMKAGGIIKAGLINSTDDDDGDDDDDPDNDENDEGMKDTGEEKAATLEEYITMVAAGLAGASPHMISATITAVSRLVYEYKEELSRDTLDEIVSTILVFLRSANREIVKSALGCVKVVIVGLEHNLLEKHLGELVPAMLGFSPANKQHFKGKVRHIFERLIRRFGYERIDALTDEDNKRLVQNIRKRKERARRKKAARADDSEEEEDGELGGASAAAAGRRATKNTGLDGFEDALYGSDSDVSASDDDGENDAAVASSGKQGGRKGKRGEQRKQQEQTYIMEDDDEPMDLLDRNAAAGHVFTRQQQQQRQQGKGRARKGGENFGFGTDAETGKLLLRDDEDDDDETKGKGAGSGNGKRGRGRANGMEVDGEDEEEDAGNAFLAKGRGIDGHTIGRGGVVKFHKNTKRMRADEEELAEILGGGDASADGRKGRKKQVQSKKAKTQIGAEFKAKRAQGDVVKHGVSPYAYVPLSQVSGKKQAKAAKGINITGHGKRRP</sequence>
<evidence type="ECO:0000259" key="6">
    <source>
        <dbReference type="Pfam" id="PF25772"/>
    </source>
</evidence>
<accession>A0A066VNL8</accession>
<protein>
    <submittedName>
        <fullName evidence="7">NUC173-domain-containing protein</fullName>
    </submittedName>
</protein>
<evidence type="ECO:0000259" key="5">
    <source>
        <dbReference type="Pfam" id="PF08161"/>
    </source>
</evidence>
<evidence type="ECO:0000256" key="4">
    <source>
        <dbReference type="SAM" id="MobiDB-lite"/>
    </source>
</evidence>
<dbReference type="InParanoid" id="A0A066VNL8"/>
<evidence type="ECO:0000256" key="3">
    <source>
        <dbReference type="ARBA" id="ARBA00023242"/>
    </source>
</evidence>
<dbReference type="InterPro" id="IPR057860">
    <property type="entry name" value="HEAT_RRP12_N"/>
</dbReference>
<comment type="similarity">
    <text evidence="2">Belongs to the RRP12 family.</text>
</comment>
<reference evidence="7 8" key="1">
    <citation type="submission" date="2014-05" db="EMBL/GenBank/DDBJ databases">
        <title>Draft genome sequence of a rare smut relative, Tilletiaria anomala UBC 951.</title>
        <authorList>
            <consortium name="DOE Joint Genome Institute"/>
            <person name="Toome M."/>
            <person name="Kuo A."/>
            <person name="Henrissat B."/>
            <person name="Lipzen A."/>
            <person name="Tritt A."/>
            <person name="Yoshinaga Y."/>
            <person name="Zane M."/>
            <person name="Barry K."/>
            <person name="Grigoriev I.V."/>
            <person name="Spatafora J.W."/>
            <person name="Aimea M.C."/>
        </authorList>
    </citation>
    <scope>NUCLEOTIDE SEQUENCE [LARGE SCALE GENOMIC DNA]</scope>
    <source>
        <strain evidence="7 8">UBC 951</strain>
    </source>
</reference>
<dbReference type="EMBL" id="JMSN01000064">
    <property type="protein sequence ID" value="KDN43086.1"/>
    <property type="molecule type" value="Genomic_DNA"/>
</dbReference>
<dbReference type="Proteomes" id="UP000027361">
    <property type="component" value="Unassembled WGS sequence"/>
</dbReference>
<feature type="domain" description="RRP12 HEAT" evidence="5">
    <location>
        <begin position="516"/>
        <end position="858"/>
    </location>
</feature>
<dbReference type="GeneID" id="25264735"/>
<dbReference type="PANTHER" id="PTHR48287">
    <property type="entry name" value="ARM REPEAT SUPERFAMILY PROTEIN"/>
    <property type="match status" value="1"/>
</dbReference>
<dbReference type="HOGENOM" id="CLU_003753_1_0_1"/>
<feature type="compositionally biased region" description="Basic and acidic residues" evidence="4">
    <location>
        <begin position="101"/>
        <end position="110"/>
    </location>
</feature>
<feature type="compositionally biased region" description="Acidic residues" evidence="4">
    <location>
        <begin position="1087"/>
        <end position="1104"/>
    </location>
</feature>
<comment type="subcellular location">
    <subcellularLocation>
        <location evidence="1">Nucleus</location>
    </subcellularLocation>
</comment>
<dbReference type="Gene3D" id="1.25.10.10">
    <property type="entry name" value="Leucine-rich Repeat Variant"/>
    <property type="match status" value="1"/>
</dbReference>
<keyword evidence="8" id="KW-1185">Reference proteome</keyword>
<dbReference type="Pfam" id="PF25772">
    <property type="entry name" value="HEAT_RRP12_N"/>
    <property type="match status" value="1"/>
</dbReference>
<feature type="compositionally biased region" description="Acidic residues" evidence="4">
    <location>
        <begin position="1439"/>
        <end position="1448"/>
    </location>
</feature>
<feature type="compositionally biased region" description="Basic residues" evidence="4">
    <location>
        <begin position="1257"/>
        <end position="1267"/>
    </location>
</feature>
<keyword evidence="3" id="KW-0539">Nucleus</keyword>
<evidence type="ECO:0000256" key="1">
    <source>
        <dbReference type="ARBA" id="ARBA00004123"/>
    </source>
</evidence>